<proteinExistence type="predicted"/>
<evidence type="ECO:0000313" key="1">
    <source>
        <dbReference type="EMBL" id="RNF03398.1"/>
    </source>
</evidence>
<name>A0A422ND40_TRYRA</name>
<reference evidence="1 2" key="1">
    <citation type="journal article" date="2018" name="BMC Genomics">
        <title>Genomic comparison of Trypanosoma conorhini and Trypanosoma rangeli to Trypanosoma cruzi strains of high and low virulence.</title>
        <authorList>
            <person name="Bradwell K.R."/>
            <person name="Koparde V.N."/>
            <person name="Matveyev A.V."/>
            <person name="Serrano M.G."/>
            <person name="Alves J.M."/>
            <person name="Parikh H."/>
            <person name="Huang B."/>
            <person name="Lee V."/>
            <person name="Espinosa-Alvarez O."/>
            <person name="Ortiz P.A."/>
            <person name="Costa-Martins A.G."/>
            <person name="Teixeira M.M."/>
            <person name="Buck G.A."/>
        </authorList>
    </citation>
    <scope>NUCLEOTIDE SEQUENCE [LARGE SCALE GENOMIC DNA]</scope>
    <source>
        <strain evidence="1 2">AM80</strain>
    </source>
</reference>
<evidence type="ECO:0000313" key="2">
    <source>
        <dbReference type="Proteomes" id="UP000283634"/>
    </source>
</evidence>
<keyword evidence="2" id="KW-1185">Reference proteome</keyword>
<organism evidence="1 2">
    <name type="scientific">Trypanosoma rangeli</name>
    <dbReference type="NCBI Taxonomy" id="5698"/>
    <lineage>
        <taxon>Eukaryota</taxon>
        <taxon>Discoba</taxon>
        <taxon>Euglenozoa</taxon>
        <taxon>Kinetoplastea</taxon>
        <taxon>Metakinetoplastina</taxon>
        <taxon>Trypanosomatida</taxon>
        <taxon>Trypanosomatidae</taxon>
        <taxon>Trypanosoma</taxon>
        <taxon>Herpetosoma</taxon>
    </lineage>
</organism>
<sequence length="133" mass="14703">MVIIIIINHKNDSHSFLRENLALRLFLGTTVRGHAAHIIITIVLSPSLSLSLPFLSPLFTVYSRHICDVVVCNGGERHLNLQCSPSTTELMTDTRCMTPSHLGMFCGANVAGDLPPVRSMMYLFVRARRKAGV</sequence>
<dbReference type="EMBL" id="MKGL01000197">
    <property type="protein sequence ID" value="RNF03398.1"/>
    <property type="molecule type" value="Genomic_DNA"/>
</dbReference>
<dbReference type="AlphaFoldDB" id="A0A422ND40"/>
<comment type="caution">
    <text evidence="1">The sequence shown here is derived from an EMBL/GenBank/DDBJ whole genome shotgun (WGS) entry which is preliminary data.</text>
</comment>
<protein>
    <submittedName>
        <fullName evidence="1">Uncharacterized protein</fullName>
    </submittedName>
</protein>
<dbReference type="GeneID" id="40329694"/>
<accession>A0A422ND40</accession>
<gene>
    <name evidence="1" type="ORF">TraAM80_05761</name>
</gene>
<dbReference type="Proteomes" id="UP000283634">
    <property type="component" value="Unassembled WGS sequence"/>
</dbReference>
<dbReference type="RefSeq" id="XP_029237483.1">
    <property type="nucleotide sequence ID" value="XM_029382628.1"/>
</dbReference>